<evidence type="ECO:0000313" key="9">
    <source>
        <dbReference type="Proteomes" id="UP000604825"/>
    </source>
</evidence>
<evidence type="ECO:0000313" key="8">
    <source>
        <dbReference type="EMBL" id="CAD6335284.1"/>
    </source>
</evidence>
<keyword evidence="2" id="KW-0433">Leucine-rich repeat</keyword>
<dbReference type="GO" id="GO:0006952">
    <property type="term" value="P:defense response"/>
    <property type="evidence" value="ECO:0007669"/>
    <property type="project" value="UniProtKB-KW"/>
</dbReference>
<dbReference type="InterPro" id="IPR002182">
    <property type="entry name" value="NB-ARC"/>
</dbReference>
<dbReference type="OrthoDB" id="690104at2759"/>
<comment type="caution">
    <text evidence="8">The sequence shown here is derived from an EMBL/GenBank/DDBJ whole genome shotgun (WGS) entry which is preliminary data.</text>
</comment>
<feature type="domain" description="NB-ARC" evidence="6">
    <location>
        <begin position="209"/>
        <end position="363"/>
    </location>
</feature>
<sequence length="399" mass="45180">MAEFSLGLTKTAVEGTLSLVKSAVEDEKKLREKVQNDLVFISGEFEMMQSFLRVANSNKNDDQVVLTWVRQLRNLPFDFEDCVENVVHLDLDKSLHWGWLRHLWQMVNCRAPPLPLDAAVAEIKQLKDRVEYVSQRSTRYNLHDSNNNNNKQQPAVTAVMPPLAEQPPDATTYPSSASAFHILGDAWKDTGKWRGNTCNLQELITSVDDGPQVISVWGSTVGDDLSTASILTEAYWDPKICENFKSRAWVKLMHPFNQDEFAKSLLAQFYASSSHQANAGVDFWTRMKPEVTEEDKLPKLMQKMSEQRYLVVLENVVAVAQWNVIRMYLPDSKNGSRIVMSTPQLGIALLCAGEPYQVSELTKFHGNNQFLSAFFKNNVLFKTLYPELRASQAVEGLTS</sequence>
<evidence type="ECO:0000256" key="2">
    <source>
        <dbReference type="ARBA" id="ARBA00022614"/>
    </source>
</evidence>
<dbReference type="PANTHER" id="PTHR19338:SF58">
    <property type="entry name" value="OS09G0517100 PROTEIN"/>
    <property type="match status" value="1"/>
</dbReference>
<keyword evidence="3" id="KW-0677">Repeat</keyword>
<dbReference type="Pfam" id="PF00931">
    <property type="entry name" value="NB-ARC"/>
    <property type="match status" value="1"/>
</dbReference>
<evidence type="ECO:0008006" key="10">
    <source>
        <dbReference type="Google" id="ProtNLM"/>
    </source>
</evidence>
<name>A0A811S2I8_9POAL</name>
<feature type="domain" description="Disease resistance N-terminal" evidence="7">
    <location>
        <begin position="13"/>
        <end position="94"/>
    </location>
</feature>
<dbReference type="PANTHER" id="PTHR19338">
    <property type="entry name" value="TRANSLOCASE OF INNER MITOCHONDRIAL MEMBRANE 13 HOMOLOG"/>
    <property type="match status" value="1"/>
</dbReference>
<comment type="similarity">
    <text evidence="1">Belongs to the disease resistance NB-LRR family.</text>
</comment>
<dbReference type="EMBL" id="CAJGYO010000018">
    <property type="protein sequence ID" value="CAD6335284.1"/>
    <property type="molecule type" value="Genomic_DNA"/>
</dbReference>
<dbReference type="InterPro" id="IPR038005">
    <property type="entry name" value="RX-like_CC"/>
</dbReference>
<evidence type="ECO:0000259" key="6">
    <source>
        <dbReference type="Pfam" id="PF00931"/>
    </source>
</evidence>
<gene>
    <name evidence="8" type="ORF">NCGR_LOCUS59382</name>
</gene>
<dbReference type="SUPFAM" id="SSF52540">
    <property type="entry name" value="P-loop containing nucleoside triphosphate hydrolases"/>
    <property type="match status" value="1"/>
</dbReference>
<evidence type="ECO:0000256" key="1">
    <source>
        <dbReference type="ARBA" id="ARBA00008894"/>
    </source>
</evidence>
<dbReference type="InterPro" id="IPR027417">
    <property type="entry name" value="P-loop_NTPase"/>
</dbReference>
<evidence type="ECO:0000256" key="4">
    <source>
        <dbReference type="ARBA" id="ARBA00022741"/>
    </source>
</evidence>
<dbReference type="AlphaFoldDB" id="A0A811S2I8"/>
<evidence type="ECO:0000259" key="7">
    <source>
        <dbReference type="Pfam" id="PF18052"/>
    </source>
</evidence>
<reference evidence="8" key="1">
    <citation type="submission" date="2020-10" db="EMBL/GenBank/DDBJ databases">
        <authorList>
            <person name="Han B."/>
            <person name="Lu T."/>
            <person name="Zhao Q."/>
            <person name="Huang X."/>
            <person name="Zhao Y."/>
        </authorList>
    </citation>
    <scope>NUCLEOTIDE SEQUENCE</scope>
</reference>
<dbReference type="GO" id="GO:0043531">
    <property type="term" value="F:ADP binding"/>
    <property type="evidence" value="ECO:0007669"/>
    <property type="project" value="InterPro"/>
</dbReference>
<protein>
    <recommendedName>
        <fullName evidence="10">Rx N-terminal domain-containing protein</fullName>
    </recommendedName>
</protein>
<dbReference type="Gene3D" id="3.40.50.300">
    <property type="entry name" value="P-loop containing nucleotide triphosphate hydrolases"/>
    <property type="match status" value="1"/>
</dbReference>
<accession>A0A811S2I8</accession>
<dbReference type="Pfam" id="PF18052">
    <property type="entry name" value="Rx_N"/>
    <property type="match status" value="1"/>
</dbReference>
<dbReference type="CDD" id="cd14798">
    <property type="entry name" value="RX-CC_like"/>
    <property type="match status" value="1"/>
</dbReference>
<organism evidence="8 9">
    <name type="scientific">Miscanthus lutarioriparius</name>
    <dbReference type="NCBI Taxonomy" id="422564"/>
    <lineage>
        <taxon>Eukaryota</taxon>
        <taxon>Viridiplantae</taxon>
        <taxon>Streptophyta</taxon>
        <taxon>Embryophyta</taxon>
        <taxon>Tracheophyta</taxon>
        <taxon>Spermatophyta</taxon>
        <taxon>Magnoliopsida</taxon>
        <taxon>Liliopsida</taxon>
        <taxon>Poales</taxon>
        <taxon>Poaceae</taxon>
        <taxon>PACMAD clade</taxon>
        <taxon>Panicoideae</taxon>
        <taxon>Andropogonodae</taxon>
        <taxon>Andropogoneae</taxon>
        <taxon>Saccharinae</taxon>
        <taxon>Miscanthus</taxon>
    </lineage>
</organism>
<proteinExistence type="inferred from homology"/>
<dbReference type="InterPro" id="IPR041118">
    <property type="entry name" value="Rx_N"/>
</dbReference>
<keyword evidence="9" id="KW-1185">Reference proteome</keyword>
<dbReference type="Gene3D" id="1.20.5.4130">
    <property type="match status" value="1"/>
</dbReference>
<dbReference type="Proteomes" id="UP000604825">
    <property type="component" value="Unassembled WGS sequence"/>
</dbReference>
<keyword evidence="4" id="KW-0547">Nucleotide-binding</keyword>
<evidence type="ECO:0000256" key="5">
    <source>
        <dbReference type="ARBA" id="ARBA00022821"/>
    </source>
</evidence>
<keyword evidence="5" id="KW-0611">Plant defense</keyword>
<evidence type="ECO:0000256" key="3">
    <source>
        <dbReference type="ARBA" id="ARBA00022737"/>
    </source>
</evidence>